<name>A0ABU7H385_9SPHI</name>
<evidence type="ECO:0000313" key="11">
    <source>
        <dbReference type="EMBL" id="MEE1885785.1"/>
    </source>
</evidence>
<dbReference type="PANTHER" id="PTHR45745:SF1">
    <property type="entry name" value="PHOSPHOGLUCOMUTASE 2B-RELATED"/>
    <property type="match status" value="1"/>
</dbReference>
<dbReference type="InterPro" id="IPR016066">
    <property type="entry name" value="A-D-PHexomutase_CS"/>
</dbReference>
<dbReference type="InterPro" id="IPR005841">
    <property type="entry name" value="Alpha-D-phosphohexomutase_SF"/>
</dbReference>
<comment type="cofactor">
    <cofactor evidence="1">
        <name>Mg(2+)</name>
        <dbReference type="ChEBI" id="CHEBI:18420"/>
    </cofactor>
</comment>
<dbReference type="GO" id="GO:0016853">
    <property type="term" value="F:isomerase activity"/>
    <property type="evidence" value="ECO:0007669"/>
    <property type="project" value="UniProtKB-KW"/>
</dbReference>
<dbReference type="SUPFAM" id="SSF53738">
    <property type="entry name" value="Phosphoglucomutase, first 3 domains"/>
    <property type="match status" value="3"/>
</dbReference>
<evidence type="ECO:0000256" key="1">
    <source>
        <dbReference type="ARBA" id="ARBA00001946"/>
    </source>
</evidence>
<proteinExistence type="inferred from homology"/>
<keyword evidence="12" id="KW-1185">Reference proteome</keyword>
<dbReference type="Pfam" id="PF02880">
    <property type="entry name" value="PGM_PMM_III"/>
    <property type="match status" value="1"/>
</dbReference>
<evidence type="ECO:0000259" key="10">
    <source>
        <dbReference type="Pfam" id="PF02880"/>
    </source>
</evidence>
<dbReference type="Proteomes" id="UP001337681">
    <property type="component" value="Unassembled WGS sequence"/>
</dbReference>
<dbReference type="EC" id="5.4.2.-" evidence="11"/>
<reference evidence="11 12" key="1">
    <citation type="submission" date="2024-01" db="EMBL/GenBank/DDBJ databases">
        <title>Pedobacter sp. nov., isolated from oil-contaminated soil.</title>
        <authorList>
            <person name="Le N.T.T."/>
        </authorList>
    </citation>
    <scope>NUCLEOTIDE SEQUENCE [LARGE SCALE GENOMIC DNA]</scope>
    <source>
        <strain evidence="11 12">VNH31</strain>
    </source>
</reference>
<evidence type="ECO:0000259" key="8">
    <source>
        <dbReference type="Pfam" id="PF02878"/>
    </source>
</evidence>
<sequence>MNIESNIKANIESWLNGDYDEATKKSIQNLIDTGDETTLIDSFYRNLEFGTGGLRGIMGPGSNRMNKYTVGTATQGLANYLNKTYPNQPISVAISYDSRNLSKYFAEITADVFSANNIKVYFFKALRPTPLLSFAIRELGCKSGVMVTASHNPKEYNGYKAYGEDGGQLVSPADKLVMKEVADIKNISEIKFNRVDENIEFIGSELDTLYLRKISELSLEPEIITQESDLKIVYTPIHGTGITIVPAALLKFGFRNIHVVKEQEQPDGNFPTVIYPNPEEKEAMTMALSYAEKIDADLVLATDPDADRVGIAVKDNHGKFILLNGNQSGSLLVHYLLDRWNAAGKLTGKEYIVKTIVTSDLIAKISKYYNVDCFETLTGFKYIGALITELQGKREFIGGGEESYGLSVGELVRDKDAVISCAFIAEMTAFYKNQGKSLFDALIDIYIKHGFYKETLLSLTKKGKSGAEEIKSMMEKFRSNPPSTIGNSRIIILKDYEKGIKTDLVNNTTQPLNFPKSDVLQFITENGNIISARPSGTEPKIKFYCSINSNLNTVEDYEKVNTELDNHLSSLLVDLGVTEM</sequence>
<evidence type="ECO:0000256" key="5">
    <source>
        <dbReference type="ARBA" id="ARBA00022842"/>
    </source>
</evidence>
<evidence type="ECO:0000256" key="3">
    <source>
        <dbReference type="ARBA" id="ARBA00022553"/>
    </source>
</evidence>
<accession>A0ABU7H385</accession>
<dbReference type="PANTHER" id="PTHR45745">
    <property type="entry name" value="PHOSPHOMANNOMUTASE 45A"/>
    <property type="match status" value="1"/>
</dbReference>
<feature type="domain" description="Alpha-D-phosphohexomutase alpha/beta/alpha" evidence="8">
    <location>
        <begin position="48"/>
        <end position="185"/>
    </location>
</feature>
<dbReference type="Pfam" id="PF02878">
    <property type="entry name" value="PGM_PMM_I"/>
    <property type="match status" value="1"/>
</dbReference>
<comment type="similarity">
    <text evidence="2 7">Belongs to the phosphohexose mutase family.</text>
</comment>
<keyword evidence="4 7" id="KW-0479">Metal-binding</keyword>
<evidence type="ECO:0000256" key="4">
    <source>
        <dbReference type="ARBA" id="ARBA00022723"/>
    </source>
</evidence>
<dbReference type="InterPro" id="IPR005846">
    <property type="entry name" value="A-D-PHexomutase_a/b/a-III"/>
</dbReference>
<keyword evidence="5 7" id="KW-0460">Magnesium</keyword>
<dbReference type="PRINTS" id="PR00509">
    <property type="entry name" value="PGMPMM"/>
</dbReference>
<dbReference type="InterPro" id="IPR005845">
    <property type="entry name" value="A-D-PHexomutase_a/b/a-II"/>
</dbReference>
<feature type="domain" description="Alpha-D-phosphohexomutase alpha/beta/alpha" evidence="9">
    <location>
        <begin position="212"/>
        <end position="316"/>
    </location>
</feature>
<dbReference type="SUPFAM" id="SSF55957">
    <property type="entry name" value="Phosphoglucomutase, C-terminal domain"/>
    <property type="match status" value="1"/>
</dbReference>
<comment type="caution">
    <text evidence="11">The sequence shown here is derived from an EMBL/GenBank/DDBJ whole genome shotgun (WGS) entry which is preliminary data.</text>
</comment>
<keyword evidence="6 11" id="KW-0413">Isomerase</keyword>
<dbReference type="PROSITE" id="PS00710">
    <property type="entry name" value="PGM_PMM"/>
    <property type="match status" value="1"/>
</dbReference>
<gene>
    <name evidence="11" type="ORF">VRU49_10185</name>
</gene>
<dbReference type="InterPro" id="IPR036900">
    <property type="entry name" value="A-D-PHexomutase_C_sf"/>
</dbReference>
<keyword evidence="3" id="KW-0597">Phosphoprotein</keyword>
<dbReference type="InterPro" id="IPR016055">
    <property type="entry name" value="A-D-PHexomutase_a/b/a-I/II/III"/>
</dbReference>
<protein>
    <submittedName>
        <fullName evidence="11">Phospho-sugar mutase</fullName>
        <ecNumber evidence="11">5.4.2.-</ecNumber>
    </submittedName>
</protein>
<dbReference type="Pfam" id="PF02879">
    <property type="entry name" value="PGM_PMM_II"/>
    <property type="match status" value="1"/>
</dbReference>
<evidence type="ECO:0000256" key="7">
    <source>
        <dbReference type="RuleBase" id="RU004326"/>
    </source>
</evidence>
<dbReference type="Gene3D" id="3.40.120.10">
    <property type="entry name" value="Alpha-D-Glucose-1,6-Bisphosphate, subunit A, domain 3"/>
    <property type="match status" value="3"/>
</dbReference>
<dbReference type="RefSeq" id="WP_330146679.1">
    <property type="nucleotide sequence ID" value="NZ_JAZDQU010000002.1"/>
</dbReference>
<evidence type="ECO:0000259" key="9">
    <source>
        <dbReference type="Pfam" id="PF02879"/>
    </source>
</evidence>
<dbReference type="CDD" id="cd05799">
    <property type="entry name" value="PGM2"/>
    <property type="match status" value="1"/>
</dbReference>
<dbReference type="EMBL" id="JAZDQU010000002">
    <property type="protein sequence ID" value="MEE1885785.1"/>
    <property type="molecule type" value="Genomic_DNA"/>
</dbReference>
<dbReference type="Gene3D" id="3.30.310.50">
    <property type="entry name" value="Alpha-D-phosphohexomutase, C-terminal domain"/>
    <property type="match status" value="1"/>
</dbReference>
<feature type="domain" description="Alpha-D-phosphohexomutase alpha/beta/alpha" evidence="10">
    <location>
        <begin position="324"/>
        <end position="442"/>
    </location>
</feature>
<evidence type="ECO:0000256" key="6">
    <source>
        <dbReference type="ARBA" id="ARBA00023235"/>
    </source>
</evidence>
<evidence type="ECO:0000256" key="2">
    <source>
        <dbReference type="ARBA" id="ARBA00010231"/>
    </source>
</evidence>
<organism evidence="11 12">
    <name type="scientific">Pedobacter flavus</name>
    <dbReference type="NCBI Taxonomy" id="3113906"/>
    <lineage>
        <taxon>Bacteria</taxon>
        <taxon>Pseudomonadati</taxon>
        <taxon>Bacteroidota</taxon>
        <taxon>Sphingobacteriia</taxon>
        <taxon>Sphingobacteriales</taxon>
        <taxon>Sphingobacteriaceae</taxon>
        <taxon>Pedobacter</taxon>
    </lineage>
</organism>
<evidence type="ECO:0000313" key="12">
    <source>
        <dbReference type="Proteomes" id="UP001337681"/>
    </source>
</evidence>
<dbReference type="InterPro" id="IPR005844">
    <property type="entry name" value="A-D-PHexomutase_a/b/a-I"/>
</dbReference>